<sequence length="477" mass="55106">MTVKNFPKGFLWGSASAAYQVEGAWDKDGKSESIWDRYVRIPGTTFKGTNGNLAVDHYHRYKEDVALMAEQGLKAYRFSIAWTRILPQGRGEVNQAGIQFYSDLIDELLAHDIEPVVTIYHWDLPQVLQEEYGGWESRQIVDDFVNYSAVLFEAFGDRVKYWVTLNEQNIFMTLGYVQELHPPKVHSYQRMYNANHNANLANALTIKKFREMKVPGQIGPSFAYNPAYSIDSKPENVIATENYEAFNSSWWMDMYINGKYPKTVLKALEGMDIHIDIQEGDDEILADARPDFLGINYYQTNTVAYNPVDGVSVGKMNTTGEKGSSEESGMPGLFKRVQNPFVERTNWDWEIDPQGLKLGIKRITNRYDIPIMITENGLGEYDKLTEDKEIHDDYRIKYISDHVDAIGEAIQEGSDVIGYCTWSYTDLLSWLNGYQKRYGFVYVDREEDDATAKLTRYKKDSYYWYKNLIEQFNKEVN</sequence>
<dbReference type="Pfam" id="PF00232">
    <property type="entry name" value="Glyco_hydro_1"/>
    <property type="match status" value="1"/>
</dbReference>
<keyword evidence="2" id="KW-0378">Hydrolase</keyword>
<dbReference type="PRINTS" id="PR00131">
    <property type="entry name" value="GLHYDRLASE1"/>
</dbReference>
<comment type="caution">
    <text evidence="2">The sequence shown here is derived from an EMBL/GenBank/DDBJ whole genome shotgun (WGS) entry which is preliminary data.</text>
</comment>
<dbReference type="InterPro" id="IPR001360">
    <property type="entry name" value="Glyco_hydro_1"/>
</dbReference>
<dbReference type="InterPro" id="IPR033132">
    <property type="entry name" value="GH_1_N_CS"/>
</dbReference>
<evidence type="ECO:0000313" key="3">
    <source>
        <dbReference type="Proteomes" id="UP000823401"/>
    </source>
</evidence>
<dbReference type="PROSITE" id="PS00653">
    <property type="entry name" value="GLYCOSYL_HYDROL_F1_2"/>
    <property type="match status" value="1"/>
</dbReference>
<evidence type="ECO:0000256" key="1">
    <source>
        <dbReference type="RuleBase" id="RU003690"/>
    </source>
</evidence>
<reference evidence="2 3" key="1">
    <citation type="submission" date="2020-07" db="EMBL/GenBank/DDBJ databases">
        <title>Facklamia lactis sp. nov., isolated from raw milk.</title>
        <authorList>
            <person name="Doll E.V."/>
            <person name="Huptas C."/>
            <person name="Staib L."/>
            <person name="Wenning M."/>
            <person name="Scherer S."/>
        </authorList>
    </citation>
    <scope>NUCLEOTIDE SEQUENCE [LARGE SCALE GENOMIC DNA]</scope>
    <source>
        <strain evidence="2 3">DSM 104272</strain>
    </source>
</reference>
<dbReference type="InterPro" id="IPR017853">
    <property type="entry name" value="GH"/>
</dbReference>
<name>A0ABS0LIY4_9LACT</name>
<dbReference type="Proteomes" id="UP000823401">
    <property type="component" value="Unassembled WGS sequence"/>
</dbReference>
<comment type="similarity">
    <text evidence="1">Belongs to the glycosyl hydrolase 1 family.</text>
</comment>
<dbReference type="PANTHER" id="PTHR10353:SF136">
    <property type="entry name" value="ARYL-PHOSPHO-BETA-D-GLUCOSIDASE BGLC"/>
    <property type="match status" value="1"/>
</dbReference>
<dbReference type="PANTHER" id="PTHR10353">
    <property type="entry name" value="GLYCOSYL HYDROLASE"/>
    <property type="match status" value="1"/>
</dbReference>
<dbReference type="Gene3D" id="3.20.20.80">
    <property type="entry name" value="Glycosidases"/>
    <property type="match status" value="1"/>
</dbReference>
<dbReference type="RefSeq" id="WP_197104335.1">
    <property type="nucleotide sequence ID" value="NZ_JACCEL010000010.1"/>
</dbReference>
<protein>
    <submittedName>
        <fullName evidence="2">Glycoside hydrolase family 1 protein</fullName>
    </submittedName>
</protein>
<accession>A0ABS0LIY4</accession>
<gene>
    <name evidence="2" type="ORF">HYQ42_05445</name>
</gene>
<proteinExistence type="inferred from homology"/>
<organism evidence="2 3">
    <name type="scientific">Ruoffia tabacinasalis</name>
    <dbReference type="NCBI Taxonomy" id="87458"/>
    <lineage>
        <taxon>Bacteria</taxon>
        <taxon>Bacillati</taxon>
        <taxon>Bacillota</taxon>
        <taxon>Bacilli</taxon>
        <taxon>Lactobacillales</taxon>
        <taxon>Aerococcaceae</taxon>
        <taxon>Ruoffia</taxon>
    </lineage>
</organism>
<keyword evidence="3" id="KW-1185">Reference proteome</keyword>
<dbReference type="GO" id="GO:0016787">
    <property type="term" value="F:hydrolase activity"/>
    <property type="evidence" value="ECO:0007669"/>
    <property type="project" value="UniProtKB-KW"/>
</dbReference>
<dbReference type="EMBL" id="JACCEL010000010">
    <property type="protein sequence ID" value="MBG9978227.1"/>
    <property type="molecule type" value="Genomic_DNA"/>
</dbReference>
<dbReference type="SUPFAM" id="SSF51445">
    <property type="entry name" value="(Trans)glycosidases"/>
    <property type="match status" value="1"/>
</dbReference>
<evidence type="ECO:0000313" key="2">
    <source>
        <dbReference type="EMBL" id="MBG9978227.1"/>
    </source>
</evidence>